<dbReference type="CDD" id="cd22311">
    <property type="entry name" value="BglI-like"/>
    <property type="match status" value="1"/>
</dbReference>
<reference evidence="2" key="1">
    <citation type="submission" date="2023-03" db="EMBL/GenBank/DDBJ databases">
        <title>MT1 and MT2 Draft Genomes of Novel Species.</title>
        <authorList>
            <person name="Venkateswaran K."/>
        </authorList>
    </citation>
    <scope>NUCLEOTIDE SEQUENCE</scope>
    <source>
        <strain evidence="2">F6_3S_P_2</strain>
    </source>
</reference>
<dbReference type="GO" id="GO:0016787">
    <property type="term" value="F:hydrolase activity"/>
    <property type="evidence" value="ECO:0007669"/>
    <property type="project" value="UniProtKB-KW"/>
</dbReference>
<dbReference type="GO" id="GO:0004519">
    <property type="term" value="F:endonuclease activity"/>
    <property type="evidence" value="ECO:0007669"/>
    <property type="project" value="UniProtKB-KW"/>
</dbReference>
<organism evidence="2 3">
    <name type="scientific">Sporosarcina highlanderae</name>
    <dbReference type="NCBI Taxonomy" id="3035916"/>
    <lineage>
        <taxon>Bacteria</taxon>
        <taxon>Bacillati</taxon>
        <taxon>Bacillota</taxon>
        <taxon>Bacilli</taxon>
        <taxon>Bacillales</taxon>
        <taxon>Caryophanaceae</taxon>
        <taxon>Sporosarcina</taxon>
    </lineage>
</organism>
<dbReference type="EMBL" id="JAROCC010000004">
    <property type="protein sequence ID" value="MDN4607182.1"/>
    <property type="molecule type" value="Genomic_DNA"/>
</dbReference>
<dbReference type="InterPro" id="IPR043121">
    <property type="entry name" value="Restrct_endonuc_II_BglI_sf"/>
</dbReference>
<keyword evidence="2" id="KW-0378">Hydrolase</keyword>
<dbReference type="Proteomes" id="UP001175097">
    <property type="component" value="Unassembled WGS sequence"/>
</dbReference>
<protein>
    <submittedName>
        <fullName evidence="2">BglI family type II restriction endonuclease</fullName>
        <ecNumber evidence="2">3.1.21.-</ecNumber>
    </submittedName>
</protein>
<keyword evidence="2" id="KW-0540">Nuclease</keyword>
<proteinExistence type="predicted"/>
<dbReference type="Gene3D" id="3.40.600.20">
    <property type="entry name" value="Restriction endonuclease BglI"/>
    <property type="match status" value="1"/>
</dbReference>
<feature type="domain" description="Restriction endonuclease type II BglI" evidence="1">
    <location>
        <begin position="10"/>
        <end position="291"/>
    </location>
</feature>
<dbReference type="Pfam" id="PF14562">
    <property type="entry name" value="Endonuc_BglI"/>
    <property type="match status" value="1"/>
</dbReference>
<evidence type="ECO:0000313" key="3">
    <source>
        <dbReference type="Proteomes" id="UP001175097"/>
    </source>
</evidence>
<keyword evidence="3" id="KW-1185">Reference proteome</keyword>
<evidence type="ECO:0000313" key="2">
    <source>
        <dbReference type="EMBL" id="MDN4607182.1"/>
    </source>
</evidence>
<evidence type="ECO:0000259" key="1">
    <source>
        <dbReference type="Pfam" id="PF14562"/>
    </source>
</evidence>
<dbReference type="InterPro" id="IPR011335">
    <property type="entry name" value="Restrct_endonuc-II-like"/>
</dbReference>
<keyword evidence="2" id="KW-0255">Endonuclease</keyword>
<dbReference type="RefSeq" id="WP_301242729.1">
    <property type="nucleotide sequence ID" value="NZ_JAROCC010000004.1"/>
</dbReference>
<accession>A0ABT8JQ85</accession>
<gene>
    <name evidence="2" type="ORF">P5G49_06755</name>
</gene>
<name>A0ABT8JQ85_9BACL</name>
<dbReference type="SUPFAM" id="SSF52980">
    <property type="entry name" value="Restriction endonuclease-like"/>
    <property type="match status" value="1"/>
</dbReference>
<sequence length="293" mass="33777">MYNLNRSIRFKLYHQARSHYITNFQELINLEKFVTNKTVEIIKNNLQEFVTDYNEASFLHPYWALYPPEDRGRKPKGDQIPWIEVGEHAIGRKLSRLIGNRFTIREVGLPAGPDDRFLLISSELKNFTNFTDCVMFFSDIKSVGPRDDAENIVLSPYQVSGDGLWNAPNHSVYNNVMHAVGSRASHDFWPAIPPLYILSDNTVAPVLHIYLKPIYKMLSIESKGTGQPLEKIRVICVPNGLLLTENPNYLSQYPKLFFPGKDDKSKASRKLRCRVSFDILKTIHPWRVQDIII</sequence>
<comment type="caution">
    <text evidence="2">The sequence shown here is derived from an EMBL/GenBank/DDBJ whole genome shotgun (WGS) entry which is preliminary data.</text>
</comment>
<dbReference type="EC" id="3.1.21.-" evidence="2"/>
<dbReference type="InterPro" id="IPR011543">
    <property type="entry name" value="Restrct_endonuc_II_BglI"/>
</dbReference>